<dbReference type="EMBL" id="BTSY01000007">
    <property type="protein sequence ID" value="GMT36634.1"/>
    <property type="molecule type" value="Genomic_DNA"/>
</dbReference>
<name>A0AAV5WXP1_9BILA</name>
<protein>
    <submittedName>
        <fullName evidence="1">Uncharacterized protein</fullName>
    </submittedName>
</protein>
<organism evidence="1 2">
    <name type="scientific">Pristionchus fissidentatus</name>
    <dbReference type="NCBI Taxonomy" id="1538716"/>
    <lineage>
        <taxon>Eukaryota</taxon>
        <taxon>Metazoa</taxon>
        <taxon>Ecdysozoa</taxon>
        <taxon>Nematoda</taxon>
        <taxon>Chromadorea</taxon>
        <taxon>Rhabditida</taxon>
        <taxon>Rhabditina</taxon>
        <taxon>Diplogasteromorpha</taxon>
        <taxon>Diplogasteroidea</taxon>
        <taxon>Neodiplogasteridae</taxon>
        <taxon>Pristionchus</taxon>
    </lineage>
</organism>
<evidence type="ECO:0000313" key="1">
    <source>
        <dbReference type="EMBL" id="GMT36634.1"/>
    </source>
</evidence>
<accession>A0AAV5WXP1</accession>
<dbReference type="AlphaFoldDB" id="A0AAV5WXP1"/>
<feature type="non-terminal residue" evidence="1">
    <location>
        <position position="1"/>
    </location>
</feature>
<dbReference type="Proteomes" id="UP001432322">
    <property type="component" value="Unassembled WGS sequence"/>
</dbReference>
<comment type="caution">
    <text evidence="1">The sequence shown here is derived from an EMBL/GenBank/DDBJ whole genome shotgun (WGS) entry which is preliminary data.</text>
</comment>
<proteinExistence type="predicted"/>
<evidence type="ECO:0000313" key="2">
    <source>
        <dbReference type="Proteomes" id="UP001432322"/>
    </source>
</evidence>
<gene>
    <name evidence="1" type="ORF">PFISCL1PPCAC_27931</name>
</gene>
<keyword evidence="2" id="KW-1185">Reference proteome</keyword>
<sequence>LSSLLAIGFAAPWAYTEGPIFDEATTKQPSTYLQALEVVEPMVRQYLSQQLPKEAVEDFFALGALYPPFNREKFEATIEWAKKWKLADMDLLEKFNYDEIQAIQIRLLEKIDAFFRNLHVASSKFAHLSRAETVHLEDVDGLIELYGKLSPVEQNVLDEAARHFAKELGDEIRYEKKHQIESDD</sequence>
<reference evidence="1" key="1">
    <citation type="submission" date="2023-10" db="EMBL/GenBank/DDBJ databases">
        <title>Genome assembly of Pristionchus species.</title>
        <authorList>
            <person name="Yoshida K."/>
            <person name="Sommer R.J."/>
        </authorList>
    </citation>
    <scope>NUCLEOTIDE SEQUENCE</scope>
    <source>
        <strain evidence="1">RS5133</strain>
    </source>
</reference>